<reference evidence="10 11" key="1">
    <citation type="submission" date="2019-03" db="EMBL/GenBank/DDBJ databases">
        <title>Single cell metagenomics reveals metabolic interactions within the superorganism composed of flagellate Streblomastix strix and complex community of Bacteroidetes bacteria on its surface.</title>
        <authorList>
            <person name="Treitli S.C."/>
            <person name="Kolisko M."/>
            <person name="Husnik F."/>
            <person name="Keeling P."/>
            <person name="Hampl V."/>
        </authorList>
    </citation>
    <scope>NUCLEOTIDE SEQUENCE [LARGE SCALE GENOMIC DNA]</scope>
    <source>
        <strain evidence="10">ST1C</strain>
    </source>
</reference>
<evidence type="ECO:0000256" key="2">
    <source>
        <dbReference type="ARBA" id="ARBA00012417"/>
    </source>
</evidence>
<accession>A0A5J4VPP4</accession>
<gene>
    <name evidence="10" type="ORF">EZS28_019844</name>
</gene>
<comment type="similarity">
    <text evidence="1">Belongs to the DNA polymerase type-B family.</text>
</comment>
<dbReference type="GO" id="GO:0006260">
    <property type="term" value="P:DNA replication"/>
    <property type="evidence" value="ECO:0007669"/>
    <property type="project" value="UniProtKB-KW"/>
</dbReference>
<protein>
    <recommendedName>
        <fullName evidence="2">DNA-directed DNA polymerase</fullName>
        <ecNumber evidence="2">2.7.7.7</ecNumber>
    </recommendedName>
</protein>
<keyword evidence="5" id="KW-0235">DNA replication</keyword>
<dbReference type="PANTHER" id="PTHR33206:SF1">
    <property type="entry name" value="DNA-DIRECTED DNA POLYMERASE"/>
    <property type="match status" value="1"/>
</dbReference>
<comment type="catalytic activity">
    <reaction evidence="8">
        <text>DNA(n) + a 2'-deoxyribonucleoside 5'-triphosphate = DNA(n+1) + diphosphate</text>
        <dbReference type="Rhea" id="RHEA:22508"/>
        <dbReference type="Rhea" id="RHEA-COMP:17339"/>
        <dbReference type="Rhea" id="RHEA-COMP:17340"/>
        <dbReference type="ChEBI" id="CHEBI:33019"/>
        <dbReference type="ChEBI" id="CHEBI:61560"/>
        <dbReference type="ChEBI" id="CHEBI:173112"/>
        <dbReference type="EC" id="2.7.7.7"/>
    </reaction>
</comment>
<evidence type="ECO:0000256" key="7">
    <source>
        <dbReference type="ARBA" id="ARBA00023125"/>
    </source>
</evidence>
<keyword evidence="3" id="KW-0808">Transferase</keyword>
<evidence type="ECO:0000313" key="11">
    <source>
        <dbReference type="Proteomes" id="UP000324800"/>
    </source>
</evidence>
<keyword evidence="4" id="KW-0548">Nucleotidyltransferase</keyword>
<dbReference type="EMBL" id="SNRW01005665">
    <property type="protein sequence ID" value="KAA6384628.1"/>
    <property type="molecule type" value="Genomic_DNA"/>
</dbReference>
<evidence type="ECO:0000256" key="6">
    <source>
        <dbReference type="ARBA" id="ARBA00022932"/>
    </source>
</evidence>
<evidence type="ECO:0000256" key="5">
    <source>
        <dbReference type="ARBA" id="ARBA00022705"/>
    </source>
</evidence>
<keyword evidence="7" id="KW-0238">DNA-binding</keyword>
<dbReference type="Proteomes" id="UP000324800">
    <property type="component" value="Unassembled WGS sequence"/>
</dbReference>
<evidence type="ECO:0000256" key="3">
    <source>
        <dbReference type="ARBA" id="ARBA00022679"/>
    </source>
</evidence>
<dbReference type="Pfam" id="PF03175">
    <property type="entry name" value="DNA_pol_B_2"/>
    <property type="match status" value="1"/>
</dbReference>
<keyword evidence="6" id="KW-0239">DNA-directed DNA polymerase</keyword>
<dbReference type="PANTHER" id="PTHR33206">
    <property type="entry name" value="PROTEIN CBG10425"/>
    <property type="match status" value="1"/>
</dbReference>
<evidence type="ECO:0000259" key="9">
    <source>
        <dbReference type="Pfam" id="PF03175"/>
    </source>
</evidence>
<feature type="non-terminal residue" evidence="10">
    <location>
        <position position="1"/>
    </location>
</feature>
<evidence type="ECO:0000256" key="4">
    <source>
        <dbReference type="ARBA" id="ARBA00022695"/>
    </source>
</evidence>
<dbReference type="EC" id="2.7.7.7" evidence="2"/>
<feature type="domain" description="DNA-directed DNA polymerase family B mitochondria/virus" evidence="9">
    <location>
        <begin position="101"/>
        <end position="232"/>
    </location>
</feature>
<evidence type="ECO:0000313" key="10">
    <source>
        <dbReference type="EMBL" id="KAA6384628.1"/>
    </source>
</evidence>
<dbReference type="InterPro" id="IPR043502">
    <property type="entry name" value="DNA/RNA_pol_sf"/>
</dbReference>
<sequence>PHQFIKYTNGKMYMCGSQTGKIEGNSEHSKQTILRIINSNKRFTQEEKLLIAEVKGHIQENYFNDFINFPPILRNYEFTTDERTIGSYMSKHMKDSTIRTDQKQRKLTNLSSTMRQFIAFSSYYLWFLIDDCHFIINYVKQIVPFNKHDQFNSFIKEFTKNRIEAKLGENKGKEQFFKIVINSSYGSDGMNTEKYQKFNIMNRKQAERAIRSNAFLDEQKVSEDCYIVQMNPEHCSCKTPLKVVFFVLDNAKYWNLNFIYNFMYKCLDMNRIHFIEGDTDSAYCAISGNYNEDFTQQFNVVIEDLDFYNENTKYFFPTIRGDIYDKKKIFGLAIERQGPSMITLAPKNYIICKNYCDDSKIKLKGSIRRLTKSLKTRQSIVLKKVRQQNALICVQDRRIIR</sequence>
<proteinExistence type="inferred from homology"/>
<dbReference type="GO" id="GO:0003677">
    <property type="term" value="F:DNA binding"/>
    <property type="evidence" value="ECO:0007669"/>
    <property type="project" value="UniProtKB-KW"/>
</dbReference>
<organism evidence="10 11">
    <name type="scientific">Streblomastix strix</name>
    <dbReference type="NCBI Taxonomy" id="222440"/>
    <lineage>
        <taxon>Eukaryota</taxon>
        <taxon>Metamonada</taxon>
        <taxon>Preaxostyla</taxon>
        <taxon>Oxymonadida</taxon>
        <taxon>Streblomastigidae</taxon>
        <taxon>Streblomastix</taxon>
    </lineage>
</organism>
<dbReference type="GO" id="GO:0000166">
    <property type="term" value="F:nucleotide binding"/>
    <property type="evidence" value="ECO:0007669"/>
    <property type="project" value="InterPro"/>
</dbReference>
<evidence type="ECO:0000256" key="1">
    <source>
        <dbReference type="ARBA" id="ARBA00005755"/>
    </source>
</evidence>
<dbReference type="GO" id="GO:0003887">
    <property type="term" value="F:DNA-directed DNA polymerase activity"/>
    <property type="evidence" value="ECO:0007669"/>
    <property type="project" value="UniProtKB-KW"/>
</dbReference>
<dbReference type="SUPFAM" id="SSF56672">
    <property type="entry name" value="DNA/RNA polymerases"/>
    <property type="match status" value="1"/>
</dbReference>
<evidence type="ECO:0000256" key="8">
    <source>
        <dbReference type="ARBA" id="ARBA00049244"/>
    </source>
</evidence>
<dbReference type="InterPro" id="IPR004868">
    <property type="entry name" value="DNA-dir_DNA_pol_B_mt/vir"/>
</dbReference>
<name>A0A5J4VPP4_9EUKA</name>
<comment type="caution">
    <text evidence="10">The sequence shown here is derived from an EMBL/GenBank/DDBJ whole genome shotgun (WGS) entry which is preliminary data.</text>
</comment>
<dbReference type="AlphaFoldDB" id="A0A5J4VPP4"/>